<feature type="region of interest" description="Disordered" evidence="1">
    <location>
        <begin position="942"/>
        <end position="978"/>
    </location>
</feature>
<name>A0A6A4GQL5_9AGAR</name>
<dbReference type="AlphaFoldDB" id="A0A6A4GQL5"/>
<evidence type="ECO:0000313" key="4">
    <source>
        <dbReference type="Proteomes" id="UP000799118"/>
    </source>
</evidence>
<dbReference type="Pfam" id="PF18802">
    <property type="entry name" value="CxC1"/>
    <property type="match status" value="1"/>
</dbReference>
<proteinExistence type="predicted"/>
<keyword evidence="4" id="KW-1185">Reference proteome</keyword>
<evidence type="ECO:0000256" key="1">
    <source>
        <dbReference type="SAM" id="MobiDB-lite"/>
    </source>
</evidence>
<organism evidence="3 4">
    <name type="scientific">Gymnopus androsaceus JB14</name>
    <dbReference type="NCBI Taxonomy" id="1447944"/>
    <lineage>
        <taxon>Eukaryota</taxon>
        <taxon>Fungi</taxon>
        <taxon>Dikarya</taxon>
        <taxon>Basidiomycota</taxon>
        <taxon>Agaricomycotina</taxon>
        <taxon>Agaricomycetes</taxon>
        <taxon>Agaricomycetidae</taxon>
        <taxon>Agaricales</taxon>
        <taxon>Marasmiineae</taxon>
        <taxon>Omphalotaceae</taxon>
        <taxon>Gymnopus</taxon>
    </lineage>
</organism>
<feature type="domain" description="CxC1-like cysteine cluster associated with KDZ transposases" evidence="2">
    <location>
        <begin position="186"/>
        <end position="260"/>
    </location>
</feature>
<evidence type="ECO:0000259" key="2">
    <source>
        <dbReference type="Pfam" id="PF18802"/>
    </source>
</evidence>
<gene>
    <name evidence="3" type="ORF">BT96DRAFT_1075755</name>
</gene>
<dbReference type="InterPro" id="IPR040521">
    <property type="entry name" value="KDZ"/>
</dbReference>
<reference evidence="3" key="1">
    <citation type="journal article" date="2019" name="Environ. Microbiol.">
        <title>Fungal ecological strategies reflected in gene transcription - a case study of two litter decomposers.</title>
        <authorList>
            <person name="Barbi F."/>
            <person name="Kohler A."/>
            <person name="Barry K."/>
            <person name="Baskaran P."/>
            <person name="Daum C."/>
            <person name="Fauchery L."/>
            <person name="Ihrmark K."/>
            <person name="Kuo A."/>
            <person name="LaButti K."/>
            <person name="Lipzen A."/>
            <person name="Morin E."/>
            <person name="Grigoriev I.V."/>
            <person name="Henrissat B."/>
            <person name="Lindahl B."/>
            <person name="Martin F."/>
        </authorList>
    </citation>
    <scope>NUCLEOTIDE SEQUENCE</scope>
    <source>
        <strain evidence="3">JB14</strain>
    </source>
</reference>
<feature type="compositionally biased region" description="Polar residues" evidence="1">
    <location>
        <begin position="942"/>
        <end position="957"/>
    </location>
</feature>
<evidence type="ECO:0000313" key="3">
    <source>
        <dbReference type="EMBL" id="KAE9388062.1"/>
    </source>
</evidence>
<feature type="compositionally biased region" description="Acidic residues" evidence="1">
    <location>
        <begin position="961"/>
        <end position="975"/>
    </location>
</feature>
<accession>A0A6A4GQL5</accession>
<sequence>MTSNTLCFNKRVQALQVSGHSNRSSNRRQRGPLHGLQGDASSQRKSGVRGTTALRQSQVLKMREKGAAAEVRILAQQLPEVIVTQEYPPAADDEPMPYVHDFNAGMNDGWLDVDSDDEDEAEDAEEGEVEKAAKKFRVEYRDFRTRRDRTDTNSNYWAEQTEGMVDAYMDWCRRKTTGEALPPCDKPSLWIDVIDIFGTEYREIPRTNDTFDSASLIKSGVLPTAPLRHSTGFTIRTISLYHKLFVRCPRLGVQPFAKALCDLEGVAFRPYLSSQIYAALDVYVSLLNGVRRRVRAVLGREGRSWRMLNACPSCQYRLCEDDKLDVRMIGQMDGNDSLKRVERKEDRWAEKEEAGLELPPASRERIDRRVAGQDYFASLEETKVWDENNWSSIEDPAPSADTELLHHVWAEGRCEEQWHNMKEANTVKSAAKFRENGWFVLLCQHMMVLAVCDMVQSGELARYPLALLHLFMSAEKEERERTGEGRSKGSLAIAYDIACKFSKTLSRSPLKSLAQWSNYLPVVGTMHGYGHERLCQLLFLMLYIVGCGLEDGEGDERFYSVSNALAPITHHQSAFHRRQAISEFLYYKDIETYANISRFLYGNYKQALGITMTRDTLSTSMKTAGITSPQTFYTWLLEEGEYLRNLAGTPPEETVKMEYYLKLEALQSCQSRLSKLRLDYVSYVSGKRDMVNVYERKCRNEEENELKLIADVQALEKSLEIKVRWVEGSDEWATGKKMVKEAAYRKALDKLESLLVARMFEMARLNVSGTGYKMRKHIAQSLKNHLKSIQNAITTYNKAAAALTPARRKITWDEVVDYAYLSEFDILRDTREDVRERKWATPQNRVLMTRFFKFIRAEEELARVHVEVKRLLTYMVDEELLVCGKATEVEAENPALALQLRLHWKERSRFNSIHRSRLFAITKLRGFDHANRHYWTAGTHVTRQQSGGSTVGSTIGNTAEGPEDWEEDDDEDDIHESESRVVSVLDATFDDD</sequence>
<feature type="region of interest" description="Disordered" evidence="1">
    <location>
        <begin position="17"/>
        <end position="51"/>
    </location>
</feature>
<dbReference type="Pfam" id="PF18758">
    <property type="entry name" value="KDZ"/>
    <property type="match status" value="1"/>
</dbReference>
<dbReference type="OrthoDB" id="2153963at2759"/>
<protein>
    <recommendedName>
        <fullName evidence="2">CxC1-like cysteine cluster associated with KDZ transposases domain-containing protein</fullName>
    </recommendedName>
</protein>
<dbReference type="PANTHER" id="PTHR33096">
    <property type="entry name" value="CXC2 DOMAIN-CONTAINING PROTEIN"/>
    <property type="match status" value="1"/>
</dbReference>
<dbReference type="EMBL" id="ML769764">
    <property type="protein sequence ID" value="KAE9388062.1"/>
    <property type="molecule type" value="Genomic_DNA"/>
</dbReference>
<dbReference type="Proteomes" id="UP000799118">
    <property type="component" value="Unassembled WGS sequence"/>
</dbReference>
<dbReference type="PANTHER" id="PTHR33096:SF1">
    <property type="entry name" value="CXC1-LIKE CYSTEINE CLUSTER ASSOCIATED WITH KDZ TRANSPOSASES DOMAIN-CONTAINING PROTEIN"/>
    <property type="match status" value="1"/>
</dbReference>
<dbReference type="InterPro" id="IPR041320">
    <property type="entry name" value="CxC1"/>
</dbReference>